<keyword evidence="5" id="KW-1133">Transmembrane helix</keyword>
<dbReference type="InterPro" id="IPR006059">
    <property type="entry name" value="SBP"/>
</dbReference>
<gene>
    <name evidence="6" type="ordered locus">RLO149_c008440</name>
</gene>
<dbReference type="SUPFAM" id="SSF53850">
    <property type="entry name" value="Periplasmic binding protein-like II"/>
    <property type="match status" value="1"/>
</dbReference>
<dbReference type="GO" id="GO:0042597">
    <property type="term" value="C:periplasmic space"/>
    <property type="evidence" value="ECO:0007669"/>
    <property type="project" value="UniProtKB-SubCell"/>
</dbReference>
<proteinExistence type="inferred from homology"/>
<comment type="subcellular location">
    <subcellularLocation>
        <location evidence="1">Periplasm</location>
    </subcellularLocation>
</comment>
<organism evidence="6 7">
    <name type="scientific">Roseobacter litoralis (strain ATCC 49566 / DSM 6996 / JCM 21268 / NBRC 15278 / OCh 149)</name>
    <dbReference type="NCBI Taxonomy" id="391595"/>
    <lineage>
        <taxon>Bacteria</taxon>
        <taxon>Pseudomonadati</taxon>
        <taxon>Pseudomonadota</taxon>
        <taxon>Alphaproteobacteria</taxon>
        <taxon>Rhodobacterales</taxon>
        <taxon>Roseobacteraceae</taxon>
        <taxon>Roseobacter</taxon>
    </lineage>
</organism>
<dbReference type="eggNOG" id="COG1653">
    <property type="taxonomic scope" value="Bacteria"/>
</dbReference>
<keyword evidence="3" id="KW-0813">Transport</keyword>
<evidence type="ECO:0000256" key="4">
    <source>
        <dbReference type="ARBA" id="ARBA00022729"/>
    </source>
</evidence>
<sequence>MSFRTHDKQRFIIDSANDFTNKRISKRDFLRKMGMAGVGMSAFAAGSLGGFRSFGNMAMADAHGETPEDVANFLREAGKPFAGTTIRYTSESTPPTVVLNQLKSEFTELTGINVEIEIVPLEQVLAKATQDVQGQLGTYDLYYLDQAWTATFSRDTIDPREYYADKPDLAMPGFDFDDFSEPLVEGISLYQDKWIGLPFDIPIFTLMYRKDILEKHGIAVPKTYEDFTQAVELITAAEQENGIYGTGLQAKSGHYSLECDWSQAVWGHGGSIFDADKMFSGNDAAGVEGLEWYMNLLANAPANSVAATWDGQWQMGASGQIALCQSWAEFFPGWNADDSAVKGLWEMTTPLQGPSNLRGRDAVGFGEIPNWGHQGGSSIALSRYSSNIDAAWLFMQWACSKDIMTRCTLAGGFAPMRTSSYNDPRILERQNLEGSGTTRHLGTVLETINNYMASEPDMAIWAGLANNEIPTELGKLLTGQDYDGNAKACMDQIAKLVDQQVAEAELR</sequence>
<dbReference type="KEGG" id="rli:RLO149_c008440"/>
<evidence type="ECO:0000313" key="7">
    <source>
        <dbReference type="Proteomes" id="UP000001353"/>
    </source>
</evidence>
<keyword evidence="4" id="KW-0732">Signal</keyword>
<dbReference type="PROSITE" id="PS51318">
    <property type="entry name" value="TAT"/>
    <property type="match status" value="1"/>
</dbReference>
<evidence type="ECO:0000313" key="6">
    <source>
        <dbReference type="EMBL" id="AEI92871.1"/>
    </source>
</evidence>
<evidence type="ECO:0000256" key="2">
    <source>
        <dbReference type="ARBA" id="ARBA00008520"/>
    </source>
</evidence>
<dbReference type="HOGENOM" id="CLU_031285_9_2_5"/>
<name>F7Z9R2_ROSLO</name>
<dbReference type="STRING" id="391595.RLO149_c008440"/>
<reference evidence="6 7" key="1">
    <citation type="journal article" date="2011" name="BMC Genomics">
        <title>Comparative genome analysis and genome-guided physiological analysis of Roseobacter litoralis.</title>
        <authorList>
            <person name="Kalhoefer D."/>
            <person name="Thole S."/>
            <person name="Voget S."/>
            <person name="Lehmann R."/>
            <person name="Liesegang H."/>
            <person name="Wollher A."/>
            <person name="Daniel R."/>
            <person name="Simon M."/>
            <person name="Brinkhoff T."/>
        </authorList>
    </citation>
    <scope>NUCLEOTIDE SEQUENCE [LARGE SCALE GENOMIC DNA]</scope>
    <source>
        <strain evidence="7">ATCC 49566 / DSM 6996 / JCM 21268 / NBRC 15278 / OCh 149</strain>
    </source>
</reference>
<evidence type="ECO:0000256" key="5">
    <source>
        <dbReference type="SAM" id="Phobius"/>
    </source>
</evidence>
<dbReference type="InterPro" id="IPR050490">
    <property type="entry name" value="Bact_solute-bd_prot1"/>
</dbReference>
<dbReference type="Gene3D" id="3.40.190.10">
    <property type="entry name" value="Periplasmic binding protein-like II"/>
    <property type="match status" value="2"/>
</dbReference>
<keyword evidence="7" id="KW-1185">Reference proteome</keyword>
<comment type="similarity">
    <text evidence="2">Belongs to the bacterial solute-binding protein 1 family.</text>
</comment>
<evidence type="ECO:0000256" key="1">
    <source>
        <dbReference type="ARBA" id="ARBA00004418"/>
    </source>
</evidence>
<dbReference type="InterPro" id="IPR006311">
    <property type="entry name" value="TAT_signal"/>
</dbReference>
<feature type="transmembrane region" description="Helical" evidence="5">
    <location>
        <begin position="33"/>
        <end position="51"/>
    </location>
</feature>
<evidence type="ECO:0000256" key="3">
    <source>
        <dbReference type="ARBA" id="ARBA00022448"/>
    </source>
</evidence>
<dbReference type="AlphaFoldDB" id="F7Z9R2"/>
<dbReference type="Pfam" id="PF13416">
    <property type="entry name" value="SBP_bac_8"/>
    <property type="match status" value="1"/>
</dbReference>
<dbReference type="PANTHER" id="PTHR43649">
    <property type="entry name" value="ARABINOSE-BINDING PROTEIN-RELATED"/>
    <property type="match status" value="1"/>
</dbReference>
<dbReference type="Proteomes" id="UP000001353">
    <property type="component" value="Chromosome"/>
</dbReference>
<protein>
    <submittedName>
        <fullName evidence="6">ABC transporter extracellular solute binding protein</fullName>
    </submittedName>
</protein>
<keyword evidence="5" id="KW-0812">Transmembrane</keyword>
<keyword evidence="5" id="KW-0472">Membrane</keyword>
<dbReference type="PANTHER" id="PTHR43649:SF34">
    <property type="entry name" value="ABC TRANSPORTER PERIPLASMIC-BINDING PROTEIN YCJN-RELATED"/>
    <property type="match status" value="1"/>
</dbReference>
<dbReference type="EMBL" id="CP002623">
    <property type="protein sequence ID" value="AEI92871.1"/>
    <property type="molecule type" value="Genomic_DNA"/>
</dbReference>
<accession>F7Z9R2</accession>
<dbReference type="RefSeq" id="WP_013960811.1">
    <property type="nucleotide sequence ID" value="NC_015730.1"/>
</dbReference>